<keyword evidence="2" id="KW-0238">DNA-binding</keyword>
<dbReference type="OrthoDB" id="2559672at2"/>
<accession>A0A345YC32</accession>
<protein>
    <submittedName>
        <fullName evidence="5">AraC family transcriptional regulator</fullName>
    </submittedName>
</protein>
<keyword evidence="1" id="KW-0805">Transcription regulation</keyword>
<feature type="domain" description="HTH araC/xylS-type" evidence="4">
    <location>
        <begin position="173"/>
        <end position="273"/>
    </location>
</feature>
<dbReference type="KEGG" id="err:DVR09_03325"/>
<evidence type="ECO:0000256" key="3">
    <source>
        <dbReference type="ARBA" id="ARBA00023163"/>
    </source>
</evidence>
<dbReference type="GO" id="GO:0003700">
    <property type="term" value="F:DNA-binding transcription factor activity"/>
    <property type="evidence" value="ECO:0007669"/>
    <property type="project" value="InterPro"/>
</dbReference>
<name>A0A345YC32_9SPHN</name>
<sequence>MMTIGGASPAIALRFFLPPGHLRPFVTTLYHLEISGGGEDDAVEDWLHPEWANLRLIPDRTIEAGMGGGPLERVPRAVMAGPTSVTTHFRARKGRSWGIGFLPLGWVRLIGAPANAYADRYADVETDPALERLRKLCACVLDGDGDLVAERDAMVGELDALLADPAVGEGAREARLLRIEEAITDPRFHSVTELAQTLGMSTRTMERFCSRVFGFGPQLLLRRQRFVRSLAKFMLDPSLKWIDTLDTHYHDQAHFVRDFRRFMMMSPSEYASLPHPVLMAAAHARAAIAGEAMQVLHKSSRPLGGE</sequence>
<evidence type="ECO:0000313" key="6">
    <source>
        <dbReference type="Proteomes" id="UP000254508"/>
    </source>
</evidence>
<dbReference type="PANTHER" id="PTHR46796">
    <property type="entry name" value="HTH-TYPE TRANSCRIPTIONAL ACTIVATOR RHAS-RELATED"/>
    <property type="match status" value="1"/>
</dbReference>
<proteinExistence type="predicted"/>
<dbReference type="EMBL" id="CP031357">
    <property type="protein sequence ID" value="AXK41484.1"/>
    <property type="molecule type" value="Genomic_DNA"/>
</dbReference>
<keyword evidence="3" id="KW-0804">Transcription</keyword>
<evidence type="ECO:0000259" key="4">
    <source>
        <dbReference type="PROSITE" id="PS01124"/>
    </source>
</evidence>
<dbReference type="PROSITE" id="PS01124">
    <property type="entry name" value="HTH_ARAC_FAMILY_2"/>
    <property type="match status" value="1"/>
</dbReference>
<dbReference type="InterPro" id="IPR050204">
    <property type="entry name" value="AraC_XylS_family_regulators"/>
</dbReference>
<evidence type="ECO:0000313" key="5">
    <source>
        <dbReference type="EMBL" id="AXK41484.1"/>
    </source>
</evidence>
<keyword evidence="6" id="KW-1185">Reference proteome</keyword>
<gene>
    <name evidence="5" type="ORF">DVR09_03325</name>
</gene>
<dbReference type="Pfam" id="PF12833">
    <property type="entry name" value="HTH_18"/>
    <property type="match status" value="1"/>
</dbReference>
<reference evidence="6" key="1">
    <citation type="submission" date="2018-07" db="EMBL/GenBank/DDBJ databases">
        <title>Genome sequence of Erythrobacter strain YH-07, an antagonistic bacterium isolated from Yellow Sea.</title>
        <authorList>
            <person name="Tang T."/>
            <person name="Liu Q."/>
            <person name="Sun X."/>
        </authorList>
    </citation>
    <scope>NUCLEOTIDE SEQUENCE [LARGE SCALE GENOMIC DNA]</scope>
    <source>
        <strain evidence="6">YH-07</strain>
    </source>
</reference>
<evidence type="ECO:0000256" key="1">
    <source>
        <dbReference type="ARBA" id="ARBA00023015"/>
    </source>
</evidence>
<dbReference type="InterPro" id="IPR018060">
    <property type="entry name" value="HTH_AraC"/>
</dbReference>
<dbReference type="SMART" id="SM00342">
    <property type="entry name" value="HTH_ARAC"/>
    <property type="match status" value="1"/>
</dbReference>
<dbReference type="Gene3D" id="1.10.10.60">
    <property type="entry name" value="Homeodomain-like"/>
    <property type="match status" value="1"/>
</dbReference>
<dbReference type="RefSeq" id="WP_115415671.1">
    <property type="nucleotide sequence ID" value="NZ_CP031357.1"/>
</dbReference>
<dbReference type="AlphaFoldDB" id="A0A345YC32"/>
<evidence type="ECO:0000256" key="2">
    <source>
        <dbReference type="ARBA" id="ARBA00023125"/>
    </source>
</evidence>
<dbReference type="Proteomes" id="UP000254508">
    <property type="component" value="Chromosome"/>
</dbReference>
<dbReference type="GO" id="GO:0043565">
    <property type="term" value="F:sequence-specific DNA binding"/>
    <property type="evidence" value="ECO:0007669"/>
    <property type="project" value="InterPro"/>
</dbReference>
<organism evidence="5 6">
    <name type="scientific">Erythrobacter aureus</name>
    <dbReference type="NCBI Taxonomy" id="2182384"/>
    <lineage>
        <taxon>Bacteria</taxon>
        <taxon>Pseudomonadati</taxon>
        <taxon>Pseudomonadota</taxon>
        <taxon>Alphaproteobacteria</taxon>
        <taxon>Sphingomonadales</taxon>
        <taxon>Erythrobacteraceae</taxon>
        <taxon>Erythrobacter/Porphyrobacter group</taxon>
        <taxon>Erythrobacter</taxon>
    </lineage>
</organism>